<dbReference type="Proteomes" id="UP000012960">
    <property type="component" value="Unplaced"/>
</dbReference>
<keyword evidence="5" id="KW-1185">Reference proteome</keyword>
<dbReference type="Gramene" id="Ma06_t15940.1">
    <property type="protein sequence ID" value="Ma06_p15940.1"/>
    <property type="gene ID" value="Ma06_g15940"/>
</dbReference>
<evidence type="ECO:0000256" key="2">
    <source>
        <dbReference type="SAM" id="Phobius"/>
    </source>
</evidence>
<feature type="compositionally biased region" description="Acidic residues" evidence="1">
    <location>
        <begin position="291"/>
        <end position="301"/>
    </location>
</feature>
<reference evidence="4" key="2">
    <citation type="submission" date="2021-05" db="UniProtKB">
        <authorList>
            <consortium name="EnsemblPlants"/>
        </authorList>
    </citation>
    <scope>IDENTIFICATION</scope>
    <source>
        <strain evidence="4">subsp. malaccensis</strain>
    </source>
</reference>
<keyword evidence="2" id="KW-0812">Transmembrane</keyword>
<keyword evidence="2" id="KW-1133">Transmembrane helix</keyword>
<dbReference type="OrthoDB" id="779264at2759"/>
<accession>A0A804JGR4</accession>
<keyword evidence="2" id="KW-0472">Membrane</keyword>
<feature type="region of interest" description="Disordered" evidence="1">
    <location>
        <begin position="104"/>
        <end position="136"/>
    </location>
</feature>
<evidence type="ECO:0000256" key="1">
    <source>
        <dbReference type="SAM" id="MobiDB-lite"/>
    </source>
</evidence>
<dbReference type="InParanoid" id="A0A804JGR4"/>
<dbReference type="EnsemblPlants" id="Ma06_t15940.1">
    <property type="protein sequence ID" value="Ma06_p15940.1"/>
    <property type="gene ID" value="Ma06_g15940"/>
</dbReference>
<reference evidence="3" key="1">
    <citation type="submission" date="2021-03" db="EMBL/GenBank/DDBJ databases">
        <authorList>
            <consortium name="Genoscope - CEA"/>
            <person name="William W."/>
        </authorList>
    </citation>
    <scope>NUCLEOTIDE SEQUENCE</scope>
    <source>
        <strain evidence="3">Doubled-haploid Pahang</strain>
    </source>
</reference>
<feature type="region of interest" description="Disordered" evidence="1">
    <location>
        <begin position="281"/>
        <end position="301"/>
    </location>
</feature>
<organism evidence="4 5">
    <name type="scientific">Musa acuminata subsp. malaccensis</name>
    <name type="common">Wild banana</name>
    <name type="synonym">Musa malaccensis</name>
    <dbReference type="NCBI Taxonomy" id="214687"/>
    <lineage>
        <taxon>Eukaryota</taxon>
        <taxon>Viridiplantae</taxon>
        <taxon>Streptophyta</taxon>
        <taxon>Embryophyta</taxon>
        <taxon>Tracheophyta</taxon>
        <taxon>Spermatophyta</taxon>
        <taxon>Magnoliopsida</taxon>
        <taxon>Liliopsida</taxon>
        <taxon>Zingiberales</taxon>
        <taxon>Musaceae</taxon>
        <taxon>Musa</taxon>
    </lineage>
</organism>
<dbReference type="EMBL" id="HG996471">
    <property type="protein sequence ID" value="CAG1846397.1"/>
    <property type="molecule type" value="Genomic_DNA"/>
</dbReference>
<proteinExistence type="predicted"/>
<sequence>MEAIFCLRAAIVPPSTRTRCLVGFHPTSGLAPVRHLSFPRSWRRHHGVSCSQVPPRPPPLEEDEGKKGRSGGRKVTKVAAVGVAVVAACALAAVGLSRGAPAAPALPSTFRTMPTKDNGRSLPIQGPSGGGGGPRNVLVSQDPSTPCNMTVQATRDALRVILFGTKDLSAMGTTNVSSENCFASAGTYDVGICLVQRYIGKKDYHQAKDICEQICAVRPKHDARPCLFKAVIYMMLTVERMLADSPTTTMSSDQLKNSIENDLKDLDKLIDKAKTSWEEYKDLGPFASEPTTDDGPQDTQK</sequence>
<evidence type="ECO:0000313" key="4">
    <source>
        <dbReference type="EnsemblPlants" id="Ma06_p15940.1"/>
    </source>
</evidence>
<name>A0A804JGR4_MUSAM</name>
<protein>
    <submittedName>
        <fullName evidence="3">(wild Malaysian banana) hypothetical protein</fullName>
    </submittedName>
</protein>
<dbReference type="AlphaFoldDB" id="A0A804JGR4"/>
<feature type="region of interest" description="Disordered" evidence="1">
    <location>
        <begin position="46"/>
        <end position="74"/>
    </location>
</feature>
<gene>
    <name evidence="3" type="ORF">GSMUA_161920.1</name>
</gene>
<feature type="transmembrane region" description="Helical" evidence="2">
    <location>
        <begin position="75"/>
        <end position="96"/>
    </location>
</feature>
<evidence type="ECO:0000313" key="3">
    <source>
        <dbReference type="EMBL" id="CAG1846397.1"/>
    </source>
</evidence>
<evidence type="ECO:0000313" key="5">
    <source>
        <dbReference type="Proteomes" id="UP000012960"/>
    </source>
</evidence>
<dbReference type="KEGG" id="mus:103987809"/>